<gene>
    <name evidence="2" type="ORF">BDK51DRAFT_13942</name>
</gene>
<proteinExistence type="predicted"/>
<accession>A0A4P9WAA0</accession>
<dbReference type="PANTHER" id="PTHR14549:SF2">
    <property type="entry name" value="TRANSMEMBRANE PROTEIN 223"/>
    <property type="match status" value="1"/>
</dbReference>
<feature type="non-terminal residue" evidence="2">
    <location>
        <position position="1"/>
    </location>
</feature>
<keyword evidence="1" id="KW-0472">Membrane</keyword>
<organism evidence="2 3">
    <name type="scientific">Blyttiomyces helicus</name>
    <dbReference type="NCBI Taxonomy" id="388810"/>
    <lineage>
        <taxon>Eukaryota</taxon>
        <taxon>Fungi</taxon>
        <taxon>Fungi incertae sedis</taxon>
        <taxon>Chytridiomycota</taxon>
        <taxon>Chytridiomycota incertae sedis</taxon>
        <taxon>Chytridiomycetes</taxon>
        <taxon>Chytridiomycetes incertae sedis</taxon>
        <taxon>Blyttiomyces</taxon>
    </lineage>
</organism>
<dbReference type="EMBL" id="KZ996047">
    <property type="protein sequence ID" value="RKO89511.1"/>
    <property type="molecule type" value="Genomic_DNA"/>
</dbReference>
<dbReference type="InterPro" id="IPR045325">
    <property type="entry name" value="TMEM70/TMEM186/TMEM223"/>
</dbReference>
<dbReference type="InterPro" id="IPR026100">
    <property type="entry name" value="Tmem223"/>
</dbReference>
<dbReference type="OrthoDB" id="5950063at2759"/>
<dbReference type="Proteomes" id="UP000269721">
    <property type="component" value="Unassembled WGS sequence"/>
</dbReference>
<sequence length="184" mass="20802">QPLWRPKPITSDLVLFENPDPWVMRVAYFCAVGQLMLWVSLADWVWRDMKTEVGLTEDGSAKYEAAPSTQRKSMALFCLTIGGLIAGGVHFYATKRIRTVRILKGGKAVVIETSQLVGKKMYTYPTTSLRTFEKVYSPEGYVLPNAPGSRSSLILKPESRRNGYTIDRSGEFPDPQLWDALFYK</sequence>
<name>A0A4P9WAA0_9FUNG</name>
<keyword evidence="1 2" id="KW-0812">Transmembrane</keyword>
<keyword evidence="1" id="KW-1133">Transmembrane helix</keyword>
<dbReference type="PANTHER" id="PTHR14549">
    <property type="entry name" value="TRANSMEMBRANE PROTEIN 223"/>
    <property type="match status" value="1"/>
</dbReference>
<evidence type="ECO:0000313" key="3">
    <source>
        <dbReference type="Proteomes" id="UP000269721"/>
    </source>
</evidence>
<keyword evidence="3" id="KW-1185">Reference proteome</keyword>
<evidence type="ECO:0000313" key="2">
    <source>
        <dbReference type="EMBL" id="RKO89511.1"/>
    </source>
</evidence>
<feature type="non-terminal residue" evidence="2">
    <location>
        <position position="184"/>
    </location>
</feature>
<dbReference type="Pfam" id="PF06979">
    <property type="entry name" value="TMEM70"/>
    <property type="match status" value="1"/>
</dbReference>
<reference evidence="3" key="1">
    <citation type="journal article" date="2018" name="Nat. Microbiol.">
        <title>Leveraging single-cell genomics to expand the fungal tree of life.</title>
        <authorList>
            <person name="Ahrendt S.R."/>
            <person name="Quandt C.A."/>
            <person name="Ciobanu D."/>
            <person name="Clum A."/>
            <person name="Salamov A."/>
            <person name="Andreopoulos B."/>
            <person name="Cheng J.F."/>
            <person name="Woyke T."/>
            <person name="Pelin A."/>
            <person name="Henrissat B."/>
            <person name="Reynolds N.K."/>
            <person name="Benny G.L."/>
            <person name="Smith M.E."/>
            <person name="James T.Y."/>
            <person name="Grigoriev I.V."/>
        </authorList>
    </citation>
    <scope>NUCLEOTIDE SEQUENCE [LARGE SCALE GENOMIC DNA]</scope>
</reference>
<feature type="transmembrane region" description="Helical" evidence="1">
    <location>
        <begin position="26"/>
        <end position="46"/>
    </location>
</feature>
<protein>
    <submittedName>
        <fullName evidence="2">Transmembrane protein 223-domain-containing protein</fullName>
    </submittedName>
</protein>
<dbReference type="AlphaFoldDB" id="A0A4P9WAA0"/>
<evidence type="ECO:0000256" key="1">
    <source>
        <dbReference type="SAM" id="Phobius"/>
    </source>
</evidence>
<dbReference type="GO" id="GO:0005739">
    <property type="term" value="C:mitochondrion"/>
    <property type="evidence" value="ECO:0007669"/>
    <property type="project" value="TreeGrafter"/>
</dbReference>
<feature type="transmembrane region" description="Helical" evidence="1">
    <location>
        <begin position="74"/>
        <end position="93"/>
    </location>
</feature>